<dbReference type="AlphaFoldDB" id="A0A927CPU4"/>
<keyword evidence="2" id="KW-1185">Reference proteome</keyword>
<dbReference type="Proteomes" id="UP000632125">
    <property type="component" value="Unassembled WGS sequence"/>
</dbReference>
<gene>
    <name evidence="1" type="ORF">IDH41_20035</name>
</gene>
<dbReference type="RefSeq" id="WP_190864176.1">
    <property type="nucleotide sequence ID" value="NZ_JACXIY010000024.1"/>
</dbReference>
<organism evidence="1 2">
    <name type="scientific">Paenibacillus arenilitoris</name>
    <dbReference type="NCBI Taxonomy" id="2772299"/>
    <lineage>
        <taxon>Bacteria</taxon>
        <taxon>Bacillati</taxon>
        <taxon>Bacillota</taxon>
        <taxon>Bacilli</taxon>
        <taxon>Bacillales</taxon>
        <taxon>Paenibacillaceae</taxon>
        <taxon>Paenibacillus</taxon>
    </lineage>
</organism>
<dbReference type="EMBL" id="JACXIY010000024">
    <property type="protein sequence ID" value="MBD2870877.1"/>
    <property type="molecule type" value="Genomic_DNA"/>
</dbReference>
<sequence length="174" mass="20330">MRVHLFLEQSDFKFEPWEEAVPEIKKWIDDHVIAVAEGHNLNHAVIHIQCADAVSLKFGVRDLHREQSPMIAAMEDSVVSDYEDAGFDYWDSIPPFGVVELYALELTHRPDVTEAELEAFFLLAVNFLLNSFMMIAFRGSEVEHVERYMEDTIRWARAYTYQGETCFRYKHPGW</sequence>
<protein>
    <submittedName>
        <fullName evidence="1">Uncharacterized protein</fullName>
    </submittedName>
</protein>
<comment type="caution">
    <text evidence="1">The sequence shown here is derived from an EMBL/GenBank/DDBJ whole genome shotgun (WGS) entry which is preliminary data.</text>
</comment>
<evidence type="ECO:0000313" key="1">
    <source>
        <dbReference type="EMBL" id="MBD2870877.1"/>
    </source>
</evidence>
<proteinExistence type="predicted"/>
<accession>A0A927CPU4</accession>
<evidence type="ECO:0000313" key="2">
    <source>
        <dbReference type="Proteomes" id="UP000632125"/>
    </source>
</evidence>
<reference evidence="1" key="1">
    <citation type="submission" date="2020-09" db="EMBL/GenBank/DDBJ databases">
        <title>A novel bacterium of genus Paenibacillus, isolated from South China Sea.</title>
        <authorList>
            <person name="Huang H."/>
            <person name="Mo K."/>
            <person name="Hu Y."/>
        </authorList>
    </citation>
    <scope>NUCLEOTIDE SEQUENCE</scope>
    <source>
        <strain evidence="1">IB182493</strain>
    </source>
</reference>
<name>A0A927CPU4_9BACL</name>